<keyword evidence="1" id="KW-0812">Transmembrane</keyword>
<dbReference type="EMBL" id="JBGBPQ010000029">
    <property type="protein sequence ID" value="KAL1496251.1"/>
    <property type="molecule type" value="Genomic_DNA"/>
</dbReference>
<name>A0AB34IEL2_PRYPA</name>
<gene>
    <name evidence="3" type="ORF">AB1Y20_016214</name>
</gene>
<protein>
    <submittedName>
        <fullName evidence="3">Uncharacterized protein</fullName>
    </submittedName>
</protein>
<feature type="chain" id="PRO_5044316348" evidence="2">
    <location>
        <begin position="19"/>
        <end position="122"/>
    </location>
</feature>
<evidence type="ECO:0000313" key="3">
    <source>
        <dbReference type="EMBL" id="KAL1496251.1"/>
    </source>
</evidence>
<feature type="signal peptide" evidence="2">
    <location>
        <begin position="1"/>
        <end position="18"/>
    </location>
</feature>
<keyword evidence="2" id="KW-0732">Signal</keyword>
<proteinExistence type="predicted"/>
<dbReference type="AlphaFoldDB" id="A0AB34IEL2"/>
<feature type="transmembrane region" description="Helical" evidence="1">
    <location>
        <begin position="42"/>
        <end position="67"/>
    </location>
</feature>
<evidence type="ECO:0000256" key="2">
    <source>
        <dbReference type="SAM" id="SignalP"/>
    </source>
</evidence>
<sequence>MPPLRLLALSLLAAPAAALTLPPRPAPLRATPPRMSAAVGRTFALRVCLGAAGAISTAVILPVAAAVRRRQRKNEESLEMLRIACAASGTGDEEACRLAHERESWWGLLTMDELEGGGVEGA</sequence>
<dbReference type="Proteomes" id="UP001515480">
    <property type="component" value="Unassembled WGS sequence"/>
</dbReference>
<organism evidence="3 4">
    <name type="scientific">Prymnesium parvum</name>
    <name type="common">Toxic golden alga</name>
    <dbReference type="NCBI Taxonomy" id="97485"/>
    <lineage>
        <taxon>Eukaryota</taxon>
        <taxon>Haptista</taxon>
        <taxon>Haptophyta</taxon>
        <taxon>Prymnesiophyceae</taxon>
        <taxon>Prymnesiales</taxon>
        <taxon>Prymnesiaceae</taxon>
        <taxon>Prymnesium</taxon>
    </lineage>
</organism>
<evidence type="ECO:0000256" key="1">
    <source>
        <dbReference type="SAM" id="Phobius"/>
    </source>
</evidence>
<accession>A0AB34IEL2</accession>
<evidence type="ECO:0000313" key="4">
    <source>
        <dbReference type="Proteomes" id="UP001515480"/>
    </source>
</evidence>
<keyword evidence="4" id="KW-1185">Reference proteome</keyword>
<reference evidence="3 4" key="1">
    <citation type="journal article" date="2024" name="Science">
        <title>Giant polyketide synthase enzymes in the biosynthesis of giant marine polyether toxins.</title>
        <authorList>
            <person name="Fallon T.R."/>
            <person name="Shende V.V."/>
            <person name="Wierzbicki I.H."/>
            <person name="Pendleton A.L."/>
            <person name="Watervoot N.F."/>
            <person name="Auber R.P."/>
            <person name="Gonzalez D.J."/>
            <person name="Wisecaver J.H."/>
            <person name="Moore B.S."/>
        </authorList>
    </citation>
    <scope>NUCLEOTIDE SEQUENCE [LARGE SCALE GENOMIC DNA]</scope>
    <source>
        <strain evidence="3 4">12B1</strain>
    </source>
</reference>
<keyword evidence="1" id="KW-1133">Transmembrane helix</keyword>
<keyword evidence="1" id="KW-0472">Membrane</keyword>
<comment type="caution">
    <text evidence="3">The sequence shown here is derived from an EMBL/GenBank/DDBJ whole genome shotgun (WGS) entry which is preliminary data.</text>
</comment>